<dbReference type="EMBL" id="CAIIXF020000003">
    <property type="protein sequence ID" value="CAH1778959.1"/>
    <property type="molecule type" value="Genomic_DNA"/>
</dbReference>
<dbReference type="OrthoDB" id="6073264at2759"/>
<dbReference type="Proteomes" id="UP000749559">
    <property type="component" value="Unassembled WGS sequence"/>
</dbReference>
<sequence>MMDRLTLTATEVPSSEFIDLGLHVCITQANDVIYYNVSTNDECKELCLNETSIVCWSVEYGEEGGSHSKMCQLSTQYSGIITLSNPCGPDVIYSERIPVHRQRGVTVHLRHQGQRLEKHILHMTSYSSRLECTQSCNIYLYCVAFDFNKNIVTNNCQLLTQKSDVSAPGDLVEDANWNYYEVTGRVWE</sequence>
<dbReference type="PROSITE" id="PS50948">
    <property type="entry name" value="PAN"/>
    <property type="match status" value="1"/>
</dbReference>
<accession>A0A8S4NE85</accession>
<protein>
    <recommendedName>
        <fullName evidence="1">Apple domain-containing protein</fullName>
    </recommendedName>
</protein>
<feature type="domain" description="Apple" evidence="1">
    <location>
        <begin position="87"/>
        <end position="184"/>
    </location>
</feature>
<evidence type="ECO:0000259" key="1">
    <source>
        <dbReference type="PROSITE" id="PS50948"/>
    </source>
</evidence>
<organism evidence="2 3">
    <name type="scientific">Owenia fusiformis</name>
    <name type="common">Polychaete worm</name>
    <dbReference type="NCBI Taxonomy" id="6347"/>
    <lineage>
        <taxon>Eukaryota</taxon>
        <taxon>Metazoa</taxon>
        <taxon>Spiralia</taxon>
        <taxon>Lophotrochozoa</taxon>
        <taxon>Annelida</taxon>
        <taxon>Polychaeta</taxon>
        <taxon>Sedentaria</taxon>
        <taxon>Canalipalpata</taxon>
        <taxon>Sabellida</taxon>
        <taxon>Oweniida</taxon>
        <taxon>Oweniidae</taxon>
        <taxon>Owenia</taxon>
    </lineage>
</organism>
<dbReference type="Pfam" id="PF00024">
    <property type="entry name" value="PAN_1"/>
    <property type="match status" value="2"/>
</dbReference>
<comment type="caution">
    <text evidence="2">The sequence shown here is derived from an EMBL/GenBank/DDBJ whole genome shotgun (WGS) entry which is preliminary data.</text>
</comment>
<dbReference type="Gene3D" id="3.50.4.10">
    <property type="entry name" value="Hepatocyte Growth Factor"/>
    <property type="match status" value="2"/>
</dbReference>
<dbReference type="InterPro" id="IPR003609">
    <property type="entry name" value="Pan_app"/>
</dbReference>
<proteinExistence type="predicted"/>
<name>A0A8S4NE85_OWEFU</name>
<keyword evidence="3" id="KW-1185">Reference proteome</keyword>
<evidence type="ECO:0000313" key="3">
    <source>
        <dbReference type="Proteomes" id="UP000749559"/>
    </source>
</evidence>
<gene>
    <name evidence="2" type="ORF">OFUS_LOCUS5814</name>
</gene>
<dbReference type="AlphaFoldDB" id="A0A8S4NE85"/>
<dbReference type="SUPFAM" id="SSF57414">
    <property type="entry name" value="Hairpin loop containing domain-like"/>
    <property type="match status" value="2"/>
</dbReference>
<evidence type="ECO:0000313" key="2">
    <source>
        <dbReference type="EMBL" id="CAH1778959.1"/>
    </source>
</evidence>
<reference evidence="2" key="1">
    <citation type="submission" date="2022-03" db="EMBL/GenBank/DDBJ databases">
        <authorList>
            <person name="Martin C."/>
        </authorList>
    </citation>
    <scope>NUCLEOTIDE SEQUENCE</scope>
</reference>